<keyword evidence="1" id="KW-1133">Transmembrane helix</keyword>
<dbReference type="Proteomes" id="UP000469890">
    <property type="component" value="Unassembled WGS sequence"/>
</dbReference>
<gene>
    <name evidence="2" type="ORF">FB192DRAFT_1377251</name>
</gene>
<dbReference type="EMBL" id="JAAECE010000004">
    <property type="protein sequence ID" value="KAF1802279.1"/>
    <property type="molecule type" value="Genomic_DNA"/>
</dbReference>
<sequence length="78" mass="9086">MSTATTIKHQLHITNAVPASILLHFLVIQSMAYAINLLIVFERMSVEKEMFSLVHLNDKFEGSWMVFHKAKWHLQKMC</sequence>
<evidence type="ECO:0000313" key="2">
    <source>
        <dbReference type="EMBL" id="KAF1802279.1"/>
    </source>
</evidence>
<keyword evidence="1" id="KW-0812">Transmembrane</keyword>
<protein>
    <submittedName>
        <fullName evidence="2">Uncharacterized protein</fullName>
    </submittedName>
</protein>
<evidence type="ECO:0000256" key="1">
    <source>
        <dbReference type="SAM" id="Phobius"/>
    </source>
</evidence>
<accession>A0A8H4F280</accession>
<comment type="caution">
    <text evidence="2">The sequence shown here is derived from an EMBL/GenBank/DDBJ whole genome shotgun (WGS) entry which is preliminary data.</text>
</comment>
<dbReference type="AlphaFoldDB" id="A0A8H4F280"/>
<reference evidence="2 3" key="1">
    <citation type="submission" date="2019-09" db="EMBL/GenBank/DDBJ databases">
        <authorList>
            <consortium name="DOE Joint Genome Institute"/>
            <person name="Mondo S.J."/>
            <person name="Navarro-Mendoza M.I."/>
            <person name="Perez-Arques C."/>
            <person name="Panchal S."/>
            <person name="Nicolas F.E."/>
            <person name="Ganguly P."/>
            <person name="Pangilinan J."/>
            <person name="Grigoriev I."/>
            <person name="Heitman J."/>
            <person name="Sanya K."/>
            <person name="Garre V."/>
        </authorList>
    </citation>
    <scope>NUCLEOTIDE SEQUENCE [LARGE SCALE GENOMIC DNA]</scope>
    <source>
        <strain evidence="2 3">MU402</strain>
    </source>
</reference>
<name>A0A8H4F280_MUCCL</name>
<proteinExistence type="predicted"/>
<organism evidence="2 3">
    <name type="scientific">Mucor circinelloides f. lusitanicus</name>
    <name type="common">Mucor racemosus var. lusitanicus</name>
    <dbReference type="NCBI Taxonomy" id="29924"/>
    <lineage>
        <taxon>Eukaryota</taxon>
        <taxon>Fungi</taxon>
        <taxon>Fungi incertae sedis</taxon>
        <taxon>Mucoromycota</taxon>
        <taxon>Mucoromycotina</taxon>
        <taxon>Mucoromycetes</taxon>
        <taxon>Mucorales</taxon>
        <taxon>Mucorineae</taxon>
        <taxon>Mucoraceae</taxon>
        <taxon>Mucor</taxon>
    </lineage>
</organism>
<keyword evidence="1" id="KW-0472">Membrane</keyword>
<evidence type="ECO:0000313" key="3">
    <source>
        <dbReference type="Proteomes" id="UP000469890"/>
    </source>
</evidence>
<feature type="transmembrane region" description="Helical" evidence="1">
    <location>
        <begin position="21"/>
        <end position="41"/>
    </location>
</feature>